<evidence type="ECO:0000256" key="2">
    <source>
        <dbReference type="ARBA" id="ARBA00004479"/>
    </source>
</evidence>
<dbReference type="GO" id="GO:0030670">
    <property type="term" value="C:phagocytic vesicle membrane"/>
    <property type="evidence" value="ECO:0007669"/>
    <property type="project" value="UniProtKB-ARBA"/>
</dbReference>
<sequence>MISASGTHSLEYFYSAVSESRPGIPKFTASGFVDNQLFIHFDSEGMKADPCVDWLKEKPEYFDDETKIFKTRMKIFQLSLRNVQQYYNSSMNGSQSKELPGELSEPPSTRVTYHPFLDQNKITLRCWAMGFYPAEISLTWQRDGEDQSQDMEVVETRPAGDGNFQKWAAVVVPAGEERRYTCHVHHEGLPEPLTLRFDPLSQPNEHTSEKSEAVVTVTLIAMIPLLIVGIVYWRRRQVMTRSHSIGTHKPQQIPQSHLALPQRHTLHKKPQTLPSAVKGEEKMNEDYEFKDPLGLPEKETELDNLTELNTVHKKWISILTLRKEIWTFRDQSRKGRTHG</sequence>
<dbReference type="GO" id="GO:0002476">
    <property type="term" value="P:antigen processing and presentation of endogenous peptide antigen via MHC class Ib"/>
    <property type="evidence" value="ECO:0007669"/>
    <property type="project" value="TreeGrafter"/>
</dbReference>
<dbReference type="GO" id="GO:0042612">
    <property type="term" value="C:MHC class I protein complex"/>
    <property type="evidence" value="ECO:0007669"/>
    <property type="project" value="UniProtKB-KW"/>
</dbReference>
<evidence type="ECO:0000256" key="3">
    <source>
        <dbReference type="ARBA" id="ARBA00006909"/>
    </source>
</evidence>
<dbReference type="GO" id="GO:0042605">
    <property type="term" value="F:peptide antigen binding"/>
    <property type="evidence" value="ECO:0007669"/>
    <property type="project" value="TreeGrafter"/>
</dbReference>
<evidence type="ECO:0000259" key="11">
    <source>
        <dbReference type="PROSITE" id="PS50835"/>
    </source>
</evidence>
<name>A0A8C6A413_MARMA</name>
<dbReference type="PROSITE" id="PS50835">
    <property type="entry name" value="IG_LIKE"/>
    <property type="match status" value="1"/>
</dbReference>
<dbReference type="Gene3D" id="3.30.500.10">
    <property type="entry name" value="MHC class I-like antigen recognition-like"/>
    <property type="match status" value="1"/>
</dbReference>
<comment type="subcellular location">
    <subcellularLocation>
        <location evidence="2">Membrane</location>
        <topology evidence="2">Single-pass type I membrane protein</topology>
    </subcellularLocation>
</comment>
<evidence type="ECO:0000256" key="5">
    <source>
        <dbReference type="ARBA" id="ARBA00022692"/>
    </source>
</evidence>
<dbReference type="GO" id="GO:0005102">
    <property type="term" value="F:signaling receptor binding"/>
    <property type="evidence" value="ECO:0007669"/>
    <property type="project" value="TreeGrafter"/>
</dbReference>
<dbReference type="Pfam" id="PF00129">
    <property type="entry name" value="MHC_I"/>
    <property type="match status" value="1"/>
</dbReference>
<dbReference type="Ensembl" id="ENSMMMT00000025873.1">
    <property type="protein sequence ID" value="ENSMMMP00000022830.1"/>
    <property type="gene ID" value="ENSMMMG00000020028.1"/>
</dbReference>
<dbReference type="InterPro" id="IPR003006">
    <property type="entry name" value="Ig/MHC_CS"/>
</dbReference>
<evidence type="ECO:0000313" key="13">
    <source>
        <dbReference type="Proteomes" id="UP000694407"/>
    </source>
</evidence>
<dbReference type="SMART" id="SM00407">
    <property type="entry name" value="IGc1"/>
    <property type="match status" value="1"/>
</dbReference>
<dbReference type="SUPFAM" id="SSF48726">
    <property type="entry name" value="Immunoglobulin"/>
    <property type="match status" value="1"/>
</dbReference>
<evidence type="ECO:0000256" key="4">
    <source>
        <dbReference type="ARBA" id="ARBA00022451"/>
    </source>
</evidence>
<evidence type="ECO:0000256" key="6">
    <source>
        <dbReference type="ARBA" id="ARBA00022859"/>
    </source>
</evidence>
<keyword evidence="9" id="KW-0325">Glycoprotein</keyword>
<dbReference type="SUPFAM" id="SSF54452">
    <property type="entry name" value="MHC antigen-recognition domain"/>
    <property type="match status" value="1"/>
</dbReference>
<dbReference type="PANTHER" id="PTHR16675">
    <property type="entry name" value="MHC CLASS I-RELATED"/>
    <property type="match status" value="1"/>
</dbReference>
<evidence type="ECO:0000256" key="10">
    <source>
        <dbReference type="SAM" id="Phobius"/>
    </source>
</evidence>
<dbReference type="InterPro" id="IPR007110">
    <property type="entry name" value="Ig-like_dom"/>
</dbReference>
<dbReference type="FunFam" id="2.60.40.10:FF:000014">
    <property type="entry name" value="H-2 class I histocompatibility antigen, alpha chain"/>
    <property type="match status" value="1"/>
</dbReference>
<dbReference type="InterPro" id="IPR011161">
    <property type="entry name" value="MHC_I-like_Ag-recog"/>
</dbReference>
<organism evidence="12 13">
    <name type="scientific">Marmota marmota marmota</name>
    <name type="common">Alpine marmot</name>
    <dbReference type="NCBI Taxonomy" id="9994"/>
    <lineage>
        <taxon>Eukaryota</taxon>
        <taxon>Metazoa</taxon>
        <taxon>Chordata</taxon>
        <taxon>Craniata</taxon>
        <taxon>Vertebrata</taxon>
        <taxon>Euteleostomi</taxon>
        <taxon>Mammalia</taxon>
        <taxon>Eutheria</taxon>
        <taxon>Euarchontoglires</taxon>
        <taxon>Glires</taxon>
        <taxon>Rodentia</taxon>
        <taxon>Sciuromorpha</taxon>
        <taxon>Sciuridae</taxon>
        <taxon>Xerinae</taxon>
        <taxon>Marmotini</taxon>
        <taxon>Marmota</taxon>
    </lineage>
</organism>
<dbReference type="AlphaFoldDB" id="A0A8C6A413"/>
<dbReference type="InterPro" id="IPR050208">
    <property type="entry name" value="MHC_class-I_related"/>
</dbReference>
<feature type="transmembrane region" description="Helical" evidence="10">
    <location>
        <begin position="213"/>
        <end position="233"/>
    </location>
</feature>
<feature type="domain" description="Ig-like" evidence="11">
    <location>
        <begin position="107"/>
        <end position="196"/>
    </location>
</feature>
<evidence type="ECO:0000256" key="7">
    <source>
        <dbReference type="ARBA" id="ARBA00022989"/>
    </source>
</evidence>
<protein>
    <submittedName>
        <fullName evidence="12">HLA class I histocompatibility antigen, B-40 alpha chain-like</fullName>
    </submittedName>
</protein>
<evidence type="ECO:0000256" key="8">
    <source>
        <dbReference type="ARBA" id="ARBA00023136"/>
    </source>
</evidence>
<dbReference type="PANTHER" id="PTHR16675:SF251">
    <property type="entry name" value="HLA CLASS I HISTOCOMPATIBILITY ANTIGEN, C ALPHA CHAIN"/>
    <property type="match status" value="1"/>
</dbReference>
<comment type="function">
    <text evidence="1">Involved in the presentation of foreign antigens to the immune system.</text>
</comment>
<dbReference type="InterPro" id="IPR011162">
    <property type="entry name" value="MHC_I/II-like_Ag-recog"/>
</dbReference>
<dbReference type="GeneTree" id="ENSGT01120000271826"/>
<dbReference type="GO" id="GO:0001916">
    <property type="term" value="P:positive regulation of T cell mediated cytotoxicity"/>
    <property type="evidence" value="ECO:0007669"/>
    <property type="project" value="TreeGrafter"/>
</dbReference>
<reference evidence="12" key="2">
    <citation type="submission" date="2025-09" db="UniProtKB">
        <authorList>
            <consortium name="Ensembl"/>
        </authorList>
    </citation>
    <scope>IDENTIFICATION</scope>
</reference>
<dbReference type="InterPro" id="IPR013783">
    <property type="entry name" value="Ig-like_fold"/>
</dbReference>
<keyword evidence="8 10" id="KW-0472">Membrane</keyword>
<dbReference type="GO" id="GO:0009897">
    <property type="term" value="C:external side of plasma membrane"/>
    <property type="evidence" value="ECO:0007669"/>
    <property type="project" value="TreeGrafter"/>
</dbReference>
<keyword evidence="5 10" id="KW-0812">Transmembrane</keyword>
<dbReference type="Pfam" id="PF07654">
    <property type="entry name" value="C1-set"/>
    <property type="match status" value="1"/>
</dbReference>
<evidence type="ECO:0000313" key="12">
    <source>
        <dbReference type="Ensembl" id="ENSMMMP00000022830.1"/>
    </source>
</evidence>
<reference evidence="12" key="1">
    <citation type="submission" date="2025-08" db="UniProtKB">
        <authorList>
            <consortium name="Ensembl"/>
        </authorList>
    </citation>
    <scope>IDENTIFICATION</scope>
</reference>
<evidence type="ECO:0000256" key="9">
    <source>
        <dbReference type="ARBA" id="ARBA00023180"/>
    </source>
</evidence>
<comment type="similarity">
    <text evidence="3">Belongs to the MHC class I family.</text>
</comment>
<gene>
    <name evidence="12" type="primary">LOC107160471</name>
</gene>
<keyword evidence="13" id="KW-1185">Reference proteome</keyword>
<dbReference type="InterPro" id="IPR036179">
    <property type="entry name" value="Ig-like_dom_sf"/>
</dbReference>
<dbReference type="GO" id="GO:0006955">
    <property type="term" value="P:immune response"/>
    <property type="evidence" value="ECO:0007669"/>
    <property type="project" value="TreeGrafter"/>
</dbReference>
<dbReference type="InterPro" id="IPR003597">
    <property type="entry name" value="Ig_C1-set"/>
</dbReference>
<dbReference type="GO" id="GO:0098553">
    <property type="term" value="C:lumenal side of endoplasmic reticulum membrane"/>
    <property type="evidence" value="ECO:0007669"/>
    <property type="project" value="UniProtKB-ARBA"/>
</dbReference>
<dbReference type="Gene3D" id="2.60.40.10">
    <property type="entry name" value="Immunoglobulins"/>
    <property type="match status" value="1"/>
</dbReference>
<dbReference type="GO" id="GO:0002486">
    <property type="term" value="P:antigen processing and presentation of endogenous peptide antigen via MHC class I via ER pathway, TAP-independent"/>
    <property type="evidence" value="ECO:0007669"/>
    <property type="project" value="TreeGrafter"/>
</dbReference>
<keyword evidence="7 10" id="KW-1133">Transmembrane helix</keyword>
<accession>A0A8C6A413</accession>
<evidence type="ECO:0000256" key="1">
    <source>
        <dbReference type="ARBA" id="ARBA00002297"/>
    </source>
</evidence>
<dbReference type="CDD" id="cd07698">
    <property type="entry name" value="IgC1_MHC_I_alpha3"/>
    <property type="match status" value="1"/>
</dbReference>
<dbReference type="PROSITE" id="PS00290">
    <property type="entry name" value="IG_MHC"/>
    <property type="match status" value="1"/>
</dbReference>
<dbReference type="InterPro" id="IPR037055">
    <property type="entry name" value="MHC_I-like_Ag-recog_sf"/>
</dbReference>
<keyword evidence="6" id="KW-0391">Immunity</keyword>
<dbReference type="GO" id="GO:0005615">
    <property type="term" value="C:extracellular space"/>
    <property type="evidence" value="ECO:0007669"/>
    <property type="project" value="TreeGrafter"/>
</dbReference>
<dbReference type="Proteomes" id="UP000694407">
    <property type="component" value="Unplaced"/>
</dbReference>
<keyword evidence="4" id="KW-0490">MHC I</keyword>
<dbReference type="Gene3D" id="6.10.250.1290">
    <property type="match status" value="1"/>
</dbReference>
<proteinExistence type="inferred from homology"/>